<dbReference type="InterPro" id="IPR029441">
    <property type="entry name" value="Cass2"/>
</dbReference>
<reference evidence="3" key="3">
    <citation type="submission" date="2016-11" db="EMBL/GenBank/DDBJ databases">
        <authorList>
            <person name="Varghese N."/>
            <person name="Submissions S."/>
        </authorList>
    </citation>
    <scope>NUCLEOTIDE SEQUENCE</scope>
    <source>
        <strain evidence="3">DSM 1682</strain>
    </source>
</reference>
<dbReference type="AlphaFoldDB" id="A0A0X1U7F0"/>
<dbReference type="InterPro" id="IPR010499">
    <property type="entry name" value="AraC_E-bd"/>
</dbReference>
<name>A0A0X1U7F0_ANAPI</name>
<dbReference type="RefSeq" id="WP_066049151.1">
    <property type="nucleotide sequence ID" value="NZ_CP014223.1"/>
</dbReference>
<keyword evidence="3" id="KW-0238">DNA-binding</keyword>
<feature type="domain" description="AraC effector-binding" evidence="1">
    <location>
        <begin position="1"/>
        <end position="152"/>
    </location>
</feature>
<dbReference type="PANTHER" id="PTHR36444:SF2">
    <property type="entry name" value="TRANSCRIPTIONAL REGULATOR PROTEIN YOBU-RELATED"/>
    <property type="match status" value="1"/>
</dbReference>
<organism evidence="3 5">
    <name type="scientific">Anaerotignum propionicum DSM 1682</name>
    <dbReference type="NCBI Taxonomy" id="991789"/>
    <lineage>
        <taxon>Bacteria</taxon>
        <taxon>Bacillati</taxon>
        <taxon>Bacillota</taxon>
        <taxon>Clostridia</taxon>
        <taxon>Lachnospirales</taxon>
        <taxon>Anaerotignaceae</taxon>
        <taxon>Anaerotignum</taxon>
    </lineage>
</organism>
<evidence type="ECO:0000313" key="5">
    <source>
        <dbReference type="Proteomes" id="UP000184204"/>
    </source>
</evidence>
<dbReference type="InterPro" id="IPR053182">
    <property type="entry name" value="YobU-like_regulator"/>
</dbReference>
<dbReference type="Pfam" id="PF14526">
    <property type="entry name" value="Cass2"/>
    <property type="match status" value="1"/>
</dbReference>
<dbReference type="GO" id="GO:0003677">
    <property type="term" value="F:DNA binding"/>
    <property type="evidence" value="ECO:0007669"/>
    <property type="project" value="UniProtKB-KW"/>
</dbReference>
<dbReference type="PANTHER" id="PTHR36444">
    <property type="entry name" value="TRANSCRIPTIONAL REGULATOR PROTEIN YOBU-RELATED"/>
    <property type="match status" value="1"/>
</dbReference>
<dbReference type="SUPFAM" id="SSF55136">
    <property type="entry name" value="Probable bacterial effector-binding domain"/>
    <property type="match status" value="1"/>
</dbReference>
<reference evidence="2 4" key="1">
    <citation type="journal article" date="2016" name="Genome Announc.">
        <title>Complete Genome Sequence of the Amino Acid-Fermenting Clostridium propionicum X2 (DSM 1682).</title>
        <authorList>
            <person name="Poehlein A."/>
            <person name="Schlien K."/>
            <person name="Chowdhury N.P."/>
            <person name="Gottschalk G."/>
            <person name="Buckel W."/>
            <person name="Daniel R."/>
        </authorList>
    </citation>
    <scope>NUCLEOTIDE SEQUENCE [LARGE SCALE GENOMIC DNA]</scope>
    <source>
        <strain evidence="2 4">X2</strain>
    </source>
</reference>
<dbReference type="EMBL" id="CP014223">
    <property type="protein sequence ID" value="AMJ40861.1"/>
    <property type="molecule type" value="Genomic_DNA"/>
</dbReference>
<reference evidence="4" key="2">
    <citation type="submission" date="2016-01" db="EMBL/GenBank/DDBJ databases">
        <authorList>
            <person name="Poehlein A."/>
            <person name="Schlien K."/>
            <person name="Gottschalk G."/>
            <person name="Buckel W."/>
            <person name="Daniel R."/>
        </authorList>
    </citation>
    <scope>NUCLEOTIDE SEQUENCE [LARGE SCALE GENOMIC DNA]</scope>
    <source>
        <strain evidence="4">X2</strain>
    </source>
</reference>
<dbReference type="EMBL" id="FQUA01000006">
    <property type="protein sequence ID" value="SHE75149.1"/>
    <property type="molecule type" value="Genomic_DNA"/>
</dbReference>
<evidence type="ECO:0000313" key="3">
    <source>
        <dbReference type="EMBL" id="SHE75149.1"/>
    </source>
</evidence>
<dbReference type="SMART" id="SM00871">
    <property type="entry name" value="AraC_E_bind"/>
    <property type="match status" value="1"/>
</dbReference>
<protein>
    <submittedName>
        <fullName evidence="2">Bacterial transcription activator, effector binding domain</fullName>
    </submittedName>
    <submittedName>
        <fullName evidence="3">Predicted transcriptional regulator YdeE, contains AraC-type DNA-binding domain</fullName>
    </submittedName>
</protein>
<dbReference type="Proteomes" id="UP000068026">
    <property type="component" value="Chromosome"/>
</dbReference>
<proteinExistence type="predicted"/>
<dbReference type="Proteomes" id="UP000184204">
    <property type="component" value="Unassembled WGS sequence"/>
</dbReference>
<evidence type="ECO:0000313" key="2">
    <source>
        <dbReference type="EMBL" id="AMJ40861.1"/>
    </source>
</evidence>
<keyword evidence="4" id="KW-1185">Reference proteome</keyword>
<reference evidence="5" key="4">
    <citation type="submission" date="2016-11" db="EMBL/GenBank/DDBJ databases">
        <authorList>
            <person name="Jaros S."/>
            <person name="Januszkiewicz K."/>
            <person name="Wedrychowicz H."/>
        </authorList>
    </citation>
    <scope>NUCLEOTIDE SEQUENCE [LARGE SCALE GENOMIC DNA]</scope>
    <source>
        <strain evidence="5">DSM 1682</strain>
    </source>
</reference>
<dbReference type="Gene3D" id="3.20.80.10">
    <property type="entry name" value="Regulatory factor, effector binding domain"/>
    <property type="match status" value="1"/>
</dbReference>
<dbReference type="OrthoDB" id="9801008at2"/>
<dbReference type="InterPro" id="IPR011256">
    <property type="entry name" value="Reg_factor_effector_dom_sf"/>
</dbReference>
<gene>
    <name evidence="2" type="ORF">CPRO_12680</name>
    <name evidence="3" type="ORF">SAMN02745151_01680</name>
</gene>
<accession>A0A0X1U7F0</accession>
<evidence type="ECO:0000313" key="4">
    <source>
        <dbReference type="Proteomes" id="UP000068026"/>
    </source>
</evidence>
<dbReference type="KEGG" id="cpro:CPRO_12680"/>
<sequence>MKYEVVELSEKKIAGIRIRTSNNNEDMSSQIGLAWQKFFEEGVYASIPGKINDKTLGVYTNYEKDVNGAYDVVVCCEVEADAKLPVDVSAETIPKGKYAKFVIHGDVKEAVQAFWMELWNMELDRKYSCDFEEYQGGDNLTQAEIHVYISLN</sequence>
<evidence type="ECO:0000259" key="1">
    <source>
        <dbReference type="SMART" id="SM00871"/>
    </source>
</evidence>